<proteinExistence type="predicted"/>
<organism evidence="1 2">
    <name type="scientific">Araneus ventricosus</name>
    <name type="common">Orbweaver spider</name>
    <name type="synonym">Epeira ventricosa</name>
    <dbReference type="NCBI Taxonomy" id="182803"/>
    <lineage>
        <taxon>Eukaryota</taxon>
        <taxon>Metazoa</taxon>
        <taxon>Ecdysozoa</taxon>
        <taxon>Arthropoda</taxon>
        <taxon>Chelicerata</taxon>
        <taxon>Arachnida</taxon>
        <taxon>Araneae</taxon>
        <taxon>Araneomorphae</taxon>
        <taxon>Entelegynae</taxon>
        <taxon>Araneoidea</taxon>
        <taxon>Araneidae</taxon>
        <taxon>Araneus</taxon>
    </lineage>
</organism>
<name>A0A4Y2TG31_ARAVE</name>
<comment type="caution">
    <text evidence="1">The sequence shown here is derived from an EMBL/GenBank/DDBJ whole genome shotgun (WGS) entry which is preliminary data.</text>
</comment>
<evidence type="ECO:0000313" key="1">
    <source>
        <dbReference type="EMBL" id="GBN99221.1"/>
    </source>
</evidence>
<sequence length="157" mass="17679">MAWTTEKKHQRSHSGVWLTIAAPPKRYSRICVNYKPQHGAILYIERKATETPPCWAACLILAAPCLWLGRASAEMGRSGFWQLGEKLFSTLIILSPITTVEALQAWSLSLPPTDISPGEERQKQLLRGFSPLLVVFNPFLTRKPSQKQCQTEICSKK</sequence>
<accession>A0A4Y2TG31</accession>
<reference evidence="1 2" key="1">
    <citation type="journal article" date="2019" name="Sci. Rep.">
        <title>Orb-weaving spider Araneus ventricosus genome elucidates the spidroin gene catalogue.</title>
        <authorList>
            <person name="Kono N."/>
            <person name="Nakamura H."/>
            <person name="Ohtoshi R."/>
            <person name="Moran D.A.P."/>
            <person name="Shinohara A."/>
            <person name="Yoshida Y."/>
            <person name="Fujiwara M."/>
            <person name="Mori M."/>
            <person name="Tomita M."/>
            <person name="Arakawa K."/>
        </authorList>
    </citation>
    <scope>NUCLEOTIDE SEQUENCE [LARGE SCALE GENOMIC DNA]</scope>
</reference>
<gene>
    <name evidence="1" type="ORF">AVEN_6568_1</name>
</gene>
<dbReference type="AlphaFoldDB" id="A0A4Y2TG31"/>
<evidence type="ECO:0000313" key="2">
    <source>
        <dbReference type="Proteomes" id="UP000499080"/>
    </source>
</evidence>
<dbReference type="EMBL" id="BGPR01028209">
    <property type="protein sequence ID" value="GBN99221.1"/>
    <property type="molecule type" value="Genomic_DNA"/>
</dbReference>
<dbReference type="Proteomes" id="UP000499080">
    <property type="component" value="Unassembled WGS sequence"/>
</dbReference>
<keyword evidence="2" id="KW-1185">Reference proteome</keyword>
<protein>
    <submittedName>
        <fullName evidence="1">Uncharacterized protein</fullName>
    </submittedName>
</protein>